<name>A0A1T5JJS4_9MICO</name>
<feature type="transmembrane region" description="Helical" evidence="5">
    <location>
        <begin position="6"/>
        <end position="24"/>
    </location>
</feature>
<dbReference type="InterPro" id="IPR032808">
    <property type="entry name" value="DoxX"/>
</dbReference>
<evidence type="ECO:0000256" key="1">
    <source>
        <dbReference type="ARBA" id="ARBA00004141"/>
    </source>
</evidence>
<sequence length="121" mass="13039">MNIGLWVAVGLLALLYLAVGFVKLTRSRERLRSAMGWVEDFPVVVVRLIGLAEIAGALGLVLPLATGTQPWLTPTAATCLVVLQALAIAVHVRRRELAQLWVNVLLLLAAAFVALGRFAGW</sequence>
<keyword evidence="3 5" id="KW-1133">Transmembrane helix</keyword>
<keyword evidence="4 5" id="KW-0472">Membrane</keyword>
<dbReference type="OrthoDB" id="3482063at2"/>
<accession>A0A1T5JJS4</accession>
<feature type="transmembrane region" description="Helical" evidence="5">
    <location>
        <begin position="71"/>
        <end position="93"/>
    </location>
</feature>
<dbReference type="EMBL" id="FUZQ01000002">
    <property type="protein sequence ID" value="SKC51655.1"/>
    <property type="molecule type" value="Genomic_DNA"/>
</dbReference>
<dbReference type="Pfam" id="PF13564">
    <property type="entry name" value="DoxX_2"/>
    <property type="match status" value="1"/>
</dbReference>
<gene>
    <name evidence="6" type="ORF">SAMN04324258_1460</name>
</gene>
<evidence type="ECO:0000256" key="4">
    <source>
        <dbReference type="ARBA" id="ARBA00023136"/>
    </source>
</evidence>
<feature type="transmembrane region" description="Helical" evidence="5">
    <location>
        <begin position="44"/>
        <end position="65"/>
    </location>
</feature>
<proteinExistence type="predicted"/>
<dbReference type="AlphaFoldDB" id="A0A1T5JJS4"/>
<evidence type="ECO:0000256" key="3">
    <source>
        <dbReference type="ARBA" id="ARBA00022989"/>
    </source>
</evidence>
<dbReference type="RefSeq" id="WP_079572888.1">
    <property type="nucleotide sequence ID" value="NZ_FUZQ01000002.1"/>
</dbReference>
<reference evidence="6 7" key="1">
    <citation type="submission" date="2017-02" db="EMBL/GenBank/DDBJ databases">
        <authorList>
            <person name="Peterson S.W."/>
        </authorList>
    </citation>
    <scope>NUCLEOTIDE SEQUENCE [LARGE SCALE GENOMIC DNA]</scope>
    <source>
        <strain evidence="6 7">DSM 21481</strain>
    </source>
</reference>
<evidence type="ECO:0000313" key="7">
    <source>
        <dbReference type="Proteomes" id="UP000189777"/>
    </source>
</evidence>
<protein>
    <submittedName>
        <fullName evidence="6">DoxX-like family protein</fullName>
    </submittedName>
</protein>
<dbReference type="GO" id="GO:0016020">
    <property type="term" value="C:membrane"/>
    <property type="evidence" value="ECO:0007669"/>
    <property type="project" value="UniProtKB-SubCell"/>
</dbReference>
<organism evidence="6 7">
    <name type="scientific">Krasilnikoviella flava</name>
    <dbReference type="NCBI Taxonomy" id="526729"/>
    <lineage>
        <taxon>Bacteria</taxon>
        <taxon>Bacillati</taxon>
        <taxon>Actinomycetota</taxon>
        <taxon>Actinomycetes</taxon>
        <taxon>Micrococcales</taxon>
        <taxon>Promicromonosporaceae</taxon>
        <taxon>Krasilnikoviella</taxon>
    </lineage>
</organism>
<evidence type="ECO:0000256" key="2">
    <source>
        <dbReference type="ARBA" id="ARBA00022692"/>
    </source>
</evidence>
<dbReference type="Proteomes" id="UP000189777">
    <property type="component" value="Unassembled WGS sequence"/>
</dbReference>
<comment type="subcellular location">
    <subcellularLocation>
        <location evidence="1">Membrane</location>
        <topology evidence="1">Multi-pass membrane protein</topology>
    </subcellularLocation>
</comment>
<feature type="transmembrane region" description="Helical" evidence="5">
    <location>
        <begin position="100"/>
        <end position="119"/>
    </location>
</feature>
<keyword evidence="2 5" id="KW-0812">Transmembrane</keyword>
<evidence type="ECO:0000313" key="6">
    <source>
        <dbReference type="EMBL" id="SKC51655.1"/>
    </source>
</evidence>
<keyword evidence="7" id="KW-1185">Reference proteome</keyword>
<evidence type="ECO:0000256" key="5">
    <source>
        <dbReference type="SAM" id="Phobius"/>
    </source>
</evidence>